<dbReference type="Proteomes" id="UP000044841">
    <property type="component" value="Unassembled WGS sequence"/>
</dbReference>
<keyword evidence="3" id="KW-1185">Reference proteome</keyword>
<evidence type="ECO:0000313" key="2">
    <source>
        <dbReference type="EMBL" id="CUA76341.1"/>
    </source>
</evidence>
<feature type="compositionally biased region" description="Basic residues" evidence="1">
    <location>
        <begin position="149"/>
        <end position="162"/>
    </location>
</feature>
<dbReference type="EMBL" id="CYGV01001667">
    <property type="protein sequence ID" value="CUA76341.1"/>
    <property type="molecule type" value="Genomic_DNA"/>
</dbReference>
<feature type="region of interest" description="Disordered" evidence="1">
    <location>
        <begin position="99"/>
        <end position="209"/>
    </location>
</feature>
<name>A0A0K6GCX3_9AGAM</name>
<reference evidence="2 3" key="1">
    <citation type="submission" date="2015-07" db="EMBL/GenBank/DDBJ databases">
        <authorList>
            <person name="Noorani M."/>
        </authorList>
    </citation>
    <scope>NUCLEOTIDE SEQUENCE [LARGE SCALE GENOMIC DNA]</scope>
    <source>
        <strain evidence="2">BBA 69670</strain>
    </source>
</reference>
<proteinExistence type="predicted"/>
<gene>
    <name evidence="2" type="ORF">RSOLAG22IIIB_06221</name>
</gene>
<organism evidence="2 3">
    <name type="scientific">Rhizoctonia solani</name>
    <dbReference type="NCBI Taxonomy" id="456999"/>
    <lineage>
        <taxon>Eukaryota</taxon>
        <taxon>Fungi</taxon>
        <taxon>Dikarya</taxon>
        <taxon>Basidiomycota</taxon>
        <taxon>Agaricomycotina</taxon>
        <taxon>Agaricomycetes</taxon>
        <taxon>Cantharellales</taxon>
        <taxon>Ceratobasidiaceae</taxon>
        <taxon>Rhizoctonia</taxon>
    </lineage>
</organism>
<accession>A0A0K6GCX3</accession>
<feature type="compositionally biased region" description="Basic residues" evidence="1">
    <location>
        <begin position="169"/>
        <end position="180"/>
    </location>
</feature>
<feature type="compositionally biased region" description="Low complexity" evidence="1">
    <location>
        <begin position="181"/>
        <end position="191"/>
    </location>
</feature>
<evidence type="ECO:0000313" key="3">
    <source>
        <dbReference type="Proteomes" id="UP000044841"/>
    </source>
</evidence>
<dbReference type="AlphaFoldDB" id="A0A0K6GCX3"/>
<feature type="compositionally biased region" description="Basic and acidic residues" evidence="1">
    <location>
        <begin position="821"/>
        <end position="844"/>
    </location>
</feature>
<evidence type="ECO:0000256" key="1">
    <source>
        <dbReference type="SAM" id="MobiDB-lite"/>
    </source>
</evidence>
<protein>
    <submittedName>
        <fullName evidence="2">Dynein heavy chain 9, axonemal</fullName>
    </submittedName>
</protein>
<sequence>MPSWNMEEETNWLIANYLPRFKEFSRVGTVEMDGETLSPMVAFKIELVREFGKEFSYRHPETDVSEYPVELQNLQFTDPDEWEGLGEKFRNRLNYLKGVPGLTEDGQPDSSHINTEEPPVEIKKTAADDDEDSVAEQGRGETPEIRTGLRLKRRGGRKRGAGRRSVGVSKRRRGSTKKRSPSLGLSGSSPRAPVQPEVEMADAPSQSASTRVASQVPQLAPGIQHEYPQIDSSTIPTPAPEDYKPTVETVNYWKHTLEDLTKMADTSWAECSTAELKRRQEMLPYIMSIAAKVASHGTGAEIFTTGVTANRKAHVAFNTASSQSYPFLNSKVAEEIRGIFTTYTSRFIGPAMCVSPRCPGVVVYGDPNRGNHPVLPPSLPSHEQNQLLTHQYLSLKMQWQGGGSEVPYNIIAQEAAMGRYSIVTRAALPAPLEFLQDPMTMSKESLDILMDHLRASDRGDELPPKRRFQFNEPAPGWCMQIYRTDRNPFAVIDYPPESWAYALFLQDLESDGPPPREDGLPEFSEEDPPYLSFGEDSIEMWKHALVKGDSCIDLFNALQAHDYARPHHSSEEDWNRRAVNMPHLKEAILGADDSIEHIPDPKGWLHHAFYTPLHPDHAHYGLAKLLAWGDPENFTHKASQTIEGGPLGCKWAALVFAHVRRNTRLVREGNYKVDAHYGTQPHRVQFTDADVESLDKAINKLLGSVQNSTAILMASRDERCVTNRLGRALRDIEDRHKRFPKASEGVHLRTITEAQDAWENAVPHPLSPGDPEPMEIDPPINQAQDLEVISLAADVKQKGKAVDSSIRRLKRPLSRSQPTKSVKERRVQFHSDKDQESIHDEEPHLSLSNLEISPWLSSASYQPSAGGSSHGSASGYVMEVSIPVKTKRSKVFGRE</sequence>
<feature type="region of interest" description="Disordered" evidence="1">
    <location>
        <begin position="800"/>
        <end position="845"/>
    </location>
</feature>